<name>A0A0A8YQ10_ARUDO</name>
<proteinExistence type="predicted"/>
<accession>A0A0A8YQ10</accession>
<sequence>MTTNHNSLQHSLEQIQALESLACAFTNPQ</sequence>
<organism evidence="1">
    <name type="scientific">Arundo donax</name>
    <name type="common">Giant reed</name>
    <name type="synonym">Donax arundinaceus</name>
    <dbReference type="NCBI Taxonomy" id="35708"/>
    <lineage>
        <taxon>Eukaryota</taxon>
        <taxon>Viridiplantae</taxon>
        <taxon>Streptophyta</taxon>
        <taxon>Embryophyta</taxon>
        <taxon>Tracheophyta</taxon>
        <taxon>Spermatophyta</taxon>
        <taxon>Magnoliopsida</taxon>
        <taxon>Liliopsida</taxon>
        <taxon>Poales</taxon>
        <taxon>Poaceae</taxon>
        <taxon>PACMAD clade</taxon>
        <taxon>Arundinoideae</taxon>
        <taxon>Arundineae</taxon>
        <taxon>Arundo</taxon>
    </lineage>
</organism>
<reference evidence="1" key="2">
    <citation type="journal article" date="2015" name="Data Brief">
        <title>Shoot transcriptome of the giant reed, Arundo donax.</title>
        <authorList>
            <person name="Barrero R.A."/>
            <person name="Guerrero F.D."/>
            <person name="Moolhuijzen P."/>
            <person name="Goolsby J.A."/>
            <person name="Tidwell J."/>
            <person name="Bellgard S.E."/>
            <person name="Bellgard M.I."/>
        </authorList>
    </citation>
    <scope>NUCLEOTIDE SEQUENCE</scope>
    <source>
        <tissue evidence="1">Shoot tissue taken approximately 20 cm above the soil surface</tissue>
    </source>
</reference>
<protein>
    <submittedName>
        <fullName evidence="1">Uncharacterized protein</fullName>
    </submittedName>
</protein>
<reference evidence="1" key="1">
    <citation type="submission" date="2014-09" db="EMBL/GenBank/DDBJ databases">
        <authorList>
            <person name="Magalhaes I.L.F."/>
            <person name="Oliveira U."/>
            <person name="Santos F.R."/>
            <person name="Vidigal T.H.D.A."/>
            <person name="Brescovit A.D."/>
            <person name="Santos A.J."/>
        </authorList>
    </citation>
    <scope>NUCLEOTIDE SEQUENCE</scope>
    <source>
        <tissue evidence="1">Shoot tissue taken approximately 20 cm above the soil surface</tissue>
    </source>
</reference>
<dbReference type="AlphaFoldDB" id="A0A0A8YQ10"/>
<evidence type="ECO:0000313" key="1">
    <source>
        <dbReference type="EMBL" id="JAD28406.1"/>
    </source>
</evidence>
<dbReference type="EMBL" id="GBRH01269489">
    <property type="protein sequence ID" value="JAD28406.1"/>
    <property type="molecule type" value="Transcribed_RNA"/>
</dbReference>